<dbReference type="Pfam" id="PF04055">
    <property type="entry name" value="Radical_SAM"/>
    <property type="match status" value="1"/>
</dbReference>
<dbReference type="PANTHER" id="PTHR11228">
    <property type="entry name" value="RADICAL SAM DOMAIN PROTEIN"/>
    <property type="match status" value="1"/>
</dbReference>
<dbReference type="SUPFAM" id="SSF102114">
    <property type="entry name" value="Radical SAM enzymes"/>
    <property type="match status" value="1"/>
</dbReference>
<name>A0ABR8YRJ1_9CLOT</name>
<sequence length="306" mass="35016">MKNLSIHLTDQCNNSCIFCVVDSYQGCKEKVNRKLVYNYLKSNANKGYERVNIHGGEPTVIPEFLEILEYINEFNYPTISLQTNARLLANMEFAKKVVNKGVDLFVVSIHGKDAQQHDELTTVKGSFEEAIEGIKNVIKLGKKVRTNTVVCIQNKDNLVEIIDFCMDLGVNHINISGMHPTGKALKNYEKVVPKYEEIIPQIKAAADAVAKREVACTIEGVPLCLLDEYVKYCIDWDEDKYKLLFRNIILDDYDTFMRVQERKLGTPCMSCSQAEKCGGVYNEYIMFNNWDEFEPVNKEERVLVKI</sequence>
<dbReference type="PROSITE" id="PS51918">
    <property type="entry name" value="RADICAL_SAM"/>
    <property type="match status" value="1"/>
</dbReference>
<evidence type="ECO:0000313" key="6">
    <source>
        <dbReference type="EMBL" id="MBD8046874.1"/>
    </source>
</evidence>
<evidence type="ECO:0000313" key="7">
    <source>
        <dbReference type="Proteomes" id="UP000627166"/>
    </source>
</evidence>
<dbReference type="SFLD" id="SFLDS00029">
    <property type="entry name" value="Radical_SAM"/>
    <property type="match status" value="1"/>
</dbReference>
<evidence type="ECO:0000256" key="3">
    <source>
        <dbReference type="ARBA" id="ARBA00023004"/>
    </source>
</evidence>
<evidence type="ECO:0000259" key="5">
    <source>
        <dbReference type="PROSITE" id="PS51918"/>
    </source>
</evidence>
<feature type="domain" description="Radical SAM core" evidence="5">
    <location>
        <begin position="1"/>
        <end position="222"/>
    </location>
</feature>
<keyword evidence="3" id="KW-0408">Iron</keyword>
<dbReference type="SFLD" id="SFLDG01067">
    <property type="entry name" value="SPASM/twitch_domain_containing"/>
    <property type="match status" value="1"/>
</dbReference>
<dbReference type="SMART" id="SM00729">
    <property type="entry name" value="Elp3"/>
    <property type="match status" value="1"/>
</dbReference>
<dbReference type="RefSeq" id="WP_191739850.1">
    <property type="nucleotide sequence ID" value="NZ_JACSQB010000052.1"/>
</dbReference>
<keyword evidence="1" id="KW-0949">S-adenosyl-L-methionine</keyword>
<comment type="caution">
    <text evidence="6">The sequence shown here is derived from an EMBL/GenBank/DDBJ whole genome shotgun (WGS) entry which is preliminary data.</text>
</comment>
<dbReference type="InterPro" id="IPR058240">
    <property type="entry name" value="rSAM_sf"/>
</dbReference>
<proteinExistence type="predicted"/>
<dbReference type="InterPro" id="IPR050377">
    <property type="entry name" value="Radical_SAM_PqqE_MftC-like"/>
</dbReference>
<protein>
    <submittedName>
        <fullName evidence="6">Radical SAM protein</fullName>
    </submittedName>
</protein>
<dbReference type="InterPro" id="IPR006638">
    <property type="entry name" value="Elp3/MiaA/NifB-like_rSAM"/>
</dbReference>
<dbReference type="Proteomes" id="UP000627166">
    <property type="component" value="Unassembled WGS sequence"/>
</dbReference>
<dbReference type="Gene3D" id="3.20.20.70">
    <property type="entry name" value="Aldolase class I"/>
    <property type="match status" value="1"/>
</dbReference>
<gene>
    <name evidence="6" type="ORF">H9637_07435</name>
</gene>
<accession>A0ABR8YRJ1</accession>
<organism evidence="6 7">
    <name type="scientific">Clostridium faecium</name>
    <dbReference type="NCBI Taxonomy" id="2762223"/>
    <lineage>
        <taxon>Bacteria</taxon>
        <taxon>Bacillati</taxon>
        <taxon>Bacillota</taxon>
        <taxon>Clostridia</taxon>
        <taxon>Eubacteriales</taxon>
        <taxon>Clostridiaceae</taxon>
        <taxon>Clostridium</taxon>
    </lineage>
</organism>
<keyword evidence="4" id="KW-0411">Iron-sulfur</keyword>
<evidence type="ECO:0000256" key="4">
    <source>
        <dbReference type="ARBA" id="ARBA00023014"/>
    </source>
</evidence>
<keyword evidence="2" id="KW-0479">Metal-binding</keyword>
<dbReference type="EMBL" id="JACSQB010000052">
    <property type="protein sequence ID" value="MBD8046874.1"/>
    <property type="molecule type" value="Genomic_DNA"/>
</dbReference>
<evidence type="ECO:0000256" key="2">
    <source>
        <dbReference type="ARBA" id="ARBA00022723"/>
    </source>
</evidence>
<dbReference type="InterPro" id="IPR007197">
    <property type="entry name" value="rSAM"/>
</dbReference>
<dbReference type="InterPro" id="IPR013785">
    <property type="entry name" value="Aldolase_TIM"/>
</dbReference>
<dbReference type="PANTHER" id="PTHR11228:SF35">
    <property type="entry name" value="MOLYBDENUM COFACTOR BIOSYNTHESIS PROTEIN A-RELATED"/>
    <property type="match status" value="1"/>
</dbReference>
<dbReference type="CDD" id="cd01335">
    <property type="entry name" value="Radical_SAM"/>
    <property type="match status" value="1"/>
</dbReference>
<evidence type="ECO:0000256" key="1">
    <source>
        <dbReference type="ARBA" id="ARBA00022691"/>
    </source>
</evidence>
<reference evidence="6 7" key="1">
    <citation type="submission" date="2020-08" db="EMBL/GenBank/DDBJ databases">
        <title>A Genomic Blueprint of the Chicken Gut Microbiome.</title>
        <authorList>
            <person name="Gilroy R."/>
            <person name="Ravi A."/>
            <person name="Getino M."/>
            <person name="Pursley I."/>
            <person name="Horton D.L."/>
            <person name="Alikhan N.-F."/>
            <person name="Baker D."/>
            <person name="Gharbi K."/>
            <person name="Hall N."/>
            <person name="Watson M."/>
            <person name="Adriaenssens E.M."/>
            <person name="Foster-Nyarko E."/>
            <person name="Jarju S."/>
            <person name="Secka A."/>
            <person name="Antonio M."/>
            <person name="Oren A."/>
            <person name="Chaudhuri R."/>
            <person name="La Ragione R.M."/>
            <person name="Hildebrand F."/>
            <person name="Pallen M.J."/>
        </authorList>
    </citation>
    <scope>NUCLEOTIDE SEQUENCE [LARGE SCALE GENOMIC DNA]</scope>
    <source>
        <strain evidence="6 7">N37</strain>
    </source>
</reference>
<keyword evidence="7" id="KW-1185">Reference proteome</keyword>